<organism evidence="2 3">
    <name type="scientific">Mycobacterium szulgai</name>
    <dbReference type="NCBI Taxonomy" id="1787"/>
    <lineage>
        <taxon>Bacteria</taxon>
        <taxon>Bacillati</taxon>
        <taxon>Actinomycetota</taxon>
        <taxon>Actinomycetes</taxon>
        <taxon>Mycobacteriales</taxon>
        <taxon>Mycobacteriaceae</taxon>
        <taxon>Mycobacterium</taxon>
    </lineage>
</organism>
<dbReference type="InterPro" id="IPR002575">
    <property type="entry name" value="Aminoglycoside_PTrfase"/>
</dbReference>
<dbReference type="AlphaFoldDB" id="A0A1X2DPS7"/>
<dbReference type="Pfam" id="PF01636">
    <property type="entry name" value="APH"/>
    <property type="match status" value="1"/>
</dbReference>
<dbReference type="EMBL" id="LQPW01000165">
    <property type="protein sequence ID" value="ORW90148.1"/>
    <property type="molecule type" value="Genomic_DNA"/>
</dbReference>
<sequence length="366" mass="39844">MTRLTTHLGRGLRRVATDAALGGARSFPRRIQDLDAATLSRIMGRTVSSVKIIGDTSGTTTRARLALCADDVPGSVFVKMAAQTTATRLIGELGRLGETEIRFYRQLSPQLAAGVPTHLGSAFDTPTGRFVLVLEDLAAQRCEFPDTLHPFNKDQACLLVELLAQLHAGFFGRLSDRPYTWLYSGSTDPSVPLVPAMLRTSLRRLVTRTDIPVHEGDFIVEQYPTVARIIDTPPHTVLHGDAHPGNTYFRAGTAGLLDWQAVRRGHPMRDIAYTLVTSMTTSDRQACQRDLLETYRRALAACGGPELESEQLWLRYRQAAAYTYVAAAVTAGLGGMQTEDIAQAGLRLAVAALGDLETEAALRKGL</sequence>
<feature type="domain" description="CHK kinase-like" evidence="1">
    <location>
        <begin position="132"/>
        <end position="305"/>
    </location>
</feature>
<protein>
    <submittedName>
        <fullName evidence="2">Phosphotransferase</fullName>
    </submittedName>
</protein>
<dbReference type="PANTHER" id="PTHR11012:SF30">
    <property type="entry name" value="PROTEIN KINASE-LIKE DOMAIN-CONTAINING"/>
    <property type="match status" value="1"/>
</dbReference>
<evidence type="ECO:0000259" key="1">
    <source>
        <dbReference type="SMART" id="SM00587"/>
    </source>
</evidence>
<evidence type="ECO:0000313" key="2">
    <source>
        <dbReference type="EMBL" id="ORW90148.1"/>
    </source>
</evidence>
<gene>
    <name evidence="2" type="ORF">AWC27_11830</name>
</gene>
<name>A0A1X2DPS7_MYCSZ</name>
<comment type="caution">
    <text evidence="2">The sequence shown here is derived from an EMBL/GenBank/DDBJ whole genome shotgun (WGS) entry which is preliminary data.</text>
</comment>
<dbReference type="Gene3D" id="3.90.1200.10">
    <property type="match status" value="1"/>
</dbReference>
<accession>A0A1X2DPS7</accession>
<keyword evidence="2" id="KW-0808">Transferase</keyword>
<keyword evidence="3" id="KW-1185">Reference proteome</keyword>
<dbReference type="InterPro" id="IPR015897">
    <property type="entry name" value="CHK_kinase-like"/>
</dbReference>
<proteinExistence type="predicted"/>
<dbReference type="GO" id="GO:0016740">
    <property type="term" value="F:transferase activity"/>
    <property type="evidence" value="ECO:0007669"/>
    <property type="project" value="UniProtKB-KW"/>
</dbReference>
<dbReference type="PANTHER" id="PTHR11012">
    <property type="entry name" value="PROTEIN KINASE-LIKE DOMAIN-CONTAINING"/>
    <property type="match status" value="1"/>
</dbReference>
<reference evidence="2 3" key="1">
    <citation type="submission" date="2016-01" db="EMBL/GenBank/DDBJ databases">
        <title>The new phylogeny of the genus Mycobacterium.</title>
        <authorList>
            <person name="Tarcisio F."/>
            <person name="Conor M."/>
            <person name="Antonella G."/>
            <person name="Elisabetta G."/>
            <person name="Giulia F.S."/>
            <person name="Sara T."/>
            <person name="Anna F."/>
            <person name="Clotilde B."/>
            <person name="Roberto B."/>
            <person name="Veronica D.S."/>
            <person name="Fabio R."/>
            <person name="Monica P."/>
            <person name="Olivier J."/>
            <person name="Enrico T."/>
            <person name="Nicola S."/>
        </authorList>
    </citation>
    <scope>NUCLEOTIDE SEQUENCE [LARGE SCALE GENOMIC DNA]</scope>
    <source>
        <strain evidence="2 3">DSM 44166</strain>
    </source>
</reference>
<dbReference type="InterPro" id="IPR011009">
    <property type="entry name" value="Kinase-like_dom_sf"/>
</dbReference>
<dbReference type="SMART" id="SM00587">
    <property type="entry name" value="CHK"/>
    <property type="match status" value="1"/>
</dbReference>
<dbReference type="SUPFAM" id="SSF56112">
    <property type="entry name" value="Protein kinase-like (PK-like)"/>
    <property type="match status" value="1"/>
</dbReference>
<evidence type="ECO:0000313" key="3">
    <source>
        <dbReference type="Proteomes" id="UP000193317"/>
    </source>
</evidence>
<dbReference type="Proteomes" id="UP000193317">
    <property type="component" value="Unassembled WGS sequence"/>
</dbReference>